<evidence type="ECO:0000313" key="2">
    <source>
        <dbReference type="Proteomes" id="UP001519344"/>
    </source>
</evidence>
<proteinExistence type="predicted"/>
<comment type="caution">
    <text evidence="1">The sequence shown here is derived from an EMBL/GenBank/DDBJ whole genome shotgun (WGS) entry which is preliminary data.</text>
</comment>
<dbReference type="EMBL" id="JAGGKV010000039">
    <property type="protein sequence ID" value="MBP1967711.1"/>
    <property type="molecule type" value="Genomic_DNA"/>
</dbReference>
<dbReference type="Proteomes" id="UP001519344">
    <property type="component" value="Unassembled WGS sequence"/>
</dbReference>
<reference evidence="1 2" key="1">
    <citation type="submission" date="2021-03" db="EMBL/GenBank/DDBJ databases">
        <title>Genomic Encyclopedia of Type Strains, Phase IV (KMG-IV): sequencing the most valuable type-strain genomes for metagenomic binning, comparative biology and taxonomic classification.</title>
        <authorList>
            <person name="Goeker M."/>
        </authorList>
    </citation>
    <scope>NUCLEOTIDE SEQUENCE [LARGE SCALE GENOMIC DNA]</scope>
    <source>
        <strain evidence="1 2">DSM 24950</strain>
    </source>
</reference>
<keyword evidence="2" id="KW-1185">Reference proteome</keyword>
<organism evidence="1 2">
    <name type="scientific">Paenibacillus aceris</name>
    <dbReference type="NCBI Taxonomy" id="869555"/>
    <lineage>
        <taxon>Bacteria</taxon>
        <taxon>Bacillati</taxon>
        <taxon>Bacillota</taxon>
        <taxon>Bacilli</taxon>
        <taxon>Bacillales</taxon>
        <taxon>Paenibacillaceae</taxon>
        <taxon>Paenibacillus</taxon>
    </lineage>
</organism>
<accession>A0ABS4I9U9</accession>
<protein>
    <submittedName>
        <fullName evidence="1">Uncharacterized protein</fullName>
    </submittedName>
</protein>
<sequence length="41" mass="4753">MYPDSGWVSVYLNTWQDVANAIEIARSNYDQMVLKGEMKND</sequence>
<name>A0ABS4I9U9_9BACL</name>
<evidence type="ECO:0000313" key="1">
    <source>
        <dbReference type="EMBL" id="MBP1967711.1"/>
    </source>
</evidence>
<gene>
    <name evidence="1" type="ORF">J2Z65_006983</name>
</gene>